<keyword evidence="5" id="KW-1185">Reference proteome</keyword>
<dbReference type="InterPro" id="IPR052895">
    <property type="entry name" value="HetReg/Transcr_Mod"/>
</dbReference>
<feature type="domain" description="Heterokaryon incompatibility" evidence="3">
    <location>
        <begin position="330"/>
        <end position="453"/>
    </location>
</feature>
<evidence type="ECO:0000313" key="4">
    <source>
        <dbReference type="EMBL" id="KAI3540746.1"/>
    </source>
</evidence>
<dbReference type="AlphaFoldDB" id="A0A9Q0B0P7"/>
<dbReference type="EMBL" id="SDAQ01000089">
    <property type="protein sequence ID" value="KAI3540746.1"/>
    <property type="molecule type" value="Genomic_DNA"/>
</dbReference>
<accession>A0A9Q0B0P7</accession>
<sequence length="661" mass="75655">MFNTILQTTPRLYSHLATSRMILHELQTRSSTARTVGLHNRRLINVTQALSNPIQSAQEILESSINCNQSRYGSPHQDNPFQGFIRGPRKTKGVYRYEAPNRKQQVTSPTTFKSYLSSFGTFRGLFTHVVEILDNPREYAINRWTDRGEKIERLPEDHGEIVERLQAVERHQRFHSYMAYCVVSGVVLATALSLLVAFAASEIRDKGNRINSDGGSEQKTEKPSTEHSRDNHHPHGLCLSLKEVSLDDEPIFAALSYTWQLPKYGNSEQTLEPGPGMTFEVVCDGRSMKISENLFNFLCTILEFRCLAKAGADEPSSTTPKCPPKVKSALETMPLWIDAFCIDQANNKEKRHQVLLMHRIYSAAQNVLVWLGLSEPDPEVQWIHDKFVPRLSRALRKPESVKAQLYKDPYCRKPEVLDLLGPDTCSRWGTSWFILAKFLGENRWFDRGWVVQEIALADPAQTHIMCGKVVLSWKRLGAFVQFLHESRWSHSLETHIERSFEHVKLFPNGQALSKPQSPTSRHLGIGGGLHKINGVRNLLSELVFYTGNESWSMRSGPAWLACASVIISTLRSFHFGDDRDHIPKESRALSFLTTIKAWRMSSHLSLRAFSNGFHYYQNSDISERRRPAVTQPYRRGYLIIRYQMRRKRIATTDMVGYLRPR</sequence>
<name>A0A9Q0B0P7_9PEZI</name>
<feature type="compositionally biased region" description="Basic and acidic residues" evidence="1">
    <location>
        <begin position="216"/>
        <end position="233"/>
    </location>
</feature>
<feature type="region of interest" description="Disordered" evidence="1">
    <location>
        <begin position="207"/>
        <end position="233"/>
    </location>
</feature>
<dbReference type="PANTHER" id="PTHR24148">
    <property type="entry name" value="ANKYRIN REPEAT DOMAIN-CONTAINING PROTEIN 39 HOMOLOG-RELATED"/>
    <property type="match status" value="1"/>
</dbReference>
<comment type="caution">
    <text evidence="4">The sequence shown here is derived from an EMBL/GenBank/DDBJ whole genome shotgun (WGS) entry which is preliminary data.</text>
</comment>
<organism evidence="4 5">
    <name type="scientific">Colletotrichum abscissum</name>
    <dbReference type="NCBI Taxonomy" id="1671311"/>
    <lineage>
        <taxon>Eukaryota</taxon>
        <taxon>Fungi</taxon>
        <taxon>Dikarya</taxon>
        <taxon>Ascomycota</taxon>
        <taxon>Pezizomycotina</taxon>
        <taxon>Sordariomycetes</taxon>
        <taxon>Hypocreomycetidae</taxon>
        <taxon>Glomerellales</taxon>
        <taxon>Glomerellaceae</taxon>
        <taxon>Colletotrichum</taxon>
        <taxon>Colletotrichum acutatum species complex</taxon>
    </lineage>
</organism>
<protein>
    <submittedName>
        <fullName evidence="4">Heterokaryon incompatibility protein</fullName>
    </submittedName>
</protein>
<proteinExistence type="predicted"/>
<dbReference type="Pfam" id="PF06985">
    <property type="entry name" value="HET"/>
    <property type="match status" value="1"/>
</dbReference>
<dbReference type="Proteomes" id="UP001056436">
    <property type="component" value="Unassembled WGS sequence"/>
</dbReference>
<evidence type="ECO:0000313" key="5">
    <source>
        <dbReference type="Proteomes" id="UP001056436"/>
    </source>
</evidence>
<keyword evidence="2" id="KW-0812">Transmembrane</keyword>
<reference evidence="4" key="1">
    <citation type="submission" date="2019-01" db="EMBL/GenBank/DDBJ databases">
        <title>Colletotrichum abscissum LGMF1257.</title>
        <authorList>
            <person name="Baroncelli R."/>
        </authorList>
    </citation>
    <scope>NUCLEOTIDE SEQUENCE</scope>
    <source>
        <strain evidence="4">Ca142</strain>
    </source>
</reference>
<dbReference type="InterPro" id="IPR010730">
    <property type="entry name" value="HET"/>
</dbReference>
<evidence type="ECO:0000256" key="1">
    <source>
        <dbReference type="SAM" id="MobiDB-lite"/>
    </source>
</evidence>
<dbReference type="OrthoDB" id="4476201at2759"/>
<feature type="transmembrane region" description="Helical" evidence="2">
    <location>
        <begin position="177"/>
        <end position="200"/>
    </location>
</feature>
<evidence type="ECO:0000259" key="3">
    <source>
        <dbReference type="Pfam" id="PF06985"/>
    </source>
</evidence>
<gene>
    <name evidence="4" type="ORF">CABS02_10962</name>
</gene>
<dbReference type="PANTHER" id="PTHR24148:SF77">
    <property type="entry name" value="HETEROKARYON INCOMPATIBILITY DOMAIN-CONTAINING PROTEIN"/>
    <property type="match status" value="1"/>
</dbReference>
<evidence type="ECO:0000256" key="2">
    <source>
        <dbReference type="SAM" id="Phobius"/>
    </source>
</evidence>
<keyword evidence="2" id="KW-1133">Transmembrane helix</keyword>
<keyword evidence="2" id="KW-0472">Membrane</keyword>